<organism evidence="1 3">
    <name type="scientific">Aphanomyces astaci</name>
    <name type="common">Crayfish plague agent</name>
    <dbReference type="NCBI Taxonomy" id="112090"/>
    <lineage>
        <taxon>Eukaryota</taxon>
        <taxon>Sar</taxon>
        <taxon>Stramenopiles</taxon>
        <taxon>Oomycota</taxon>
        <taxon>Saprolegniomycetes</taxon>
        <taxon>Saprolegniales</taxon>
        <taxon>Verrucalvaceae</taxon>
        <taxon>Aphanomyces</taxon>
    </lineage>
</organism>
<evidence type="ECO:0000313" key="4">
    <source>
        <dbReference type="Proteomes" id="UP000266196"/>
    </source>
</evidence>
<dbReference type="AlphaFoldDB" id="A0A397D8H6"/>
<gene>
    <name evidence="2" type="ORF">DYB31_010027</name>
    <name evidence="1" type="ORF">DYB38_007983</name>
</gene>
<dbReference type="EMBL" id="QUTE01022162">
    <property type="protein sequence ID" value="RHY82686.1"/>
    <property type="molecule type" value="Genomic_DNA"/>
</dbReference>
<sequence>MGGGEIESYVQDFMVIKHDPLEEEMNLQRQTERLLDRWHGLVLKGRRTSNADNIDSVEARIQRNIHRHEKMLVWLGSMERDLQHEAVAYEDACAMASSHHPSRFPTATVVDESERILKQIDALLMDRQEWELSASLSSLDMSATPAAMQSPLFMA</sequence>
<protein>
    <submittedName>
        <fullName evidence="1">Uncharacterized protein</fullName>
    </submittedName>
</protein>
<proteinExistence type="predicted"/>
<evidence type="ECO:0000313" key="1">
    <source>
        <dbReference type="EMBL" id="RHY60722.1"/>
    </source>
</evidence>
<dbReference type="Proteomes" id="UP000265716">
    <property type="component" value="Unassembled WGS sequence"/>
</dbReference>
<dbReference type="EMBL" id="QUTC01005029">
    <property type="protein sequence ID" value="RHY60722.1"/>
    <property type="molecule type" value="Genomic_DNA"/>
</dbReference>
<dbReference type="Proteomes" id="UP000266196">
    <property type="component" value="Unassembled WGS sequence"/>
</dbReference>
<accession>A0A397D8H6</accession>
<dbReference type="VEuPathDB" id="FungiDB:H257_16552"/>
<comment type="caution">
    <text evidence="1">The sequence shown here is derived from an EMBL/GenBank/DDBJ whole genome shotgun (WGS) entry which is preliminary data.</text>
</comment>
<evidence type="ECO:0000313" key="3">
    <source>
        <dbReference type="Proteomes" id="UP000265716"/>
    </source>
</evidence>
<name>A0A397D8H6_APHAT</name>
<reference evidence="3 4" key="1">
    <citation type="submission" date="2018-08" db="EMBL/GenBank/DDBJ databases">
        <title>Aphanomyces genome sequencing and annotation.</title>
        <authorList>
            <person name="Minardi D."/>
            <person name="Oidtmann B."/>
            <person name="Van Der Giezen M."/>
            <person name="Studholme D.J."/>
        </authorList>
    </citation>
    <scope>NUCLEOTIDE SEQUENCE [LARGE SCALE GENOMIC DNA]</scope>
    <source>
        <strain evidence="2 4">197901</strain>
        <strain evidence="1 3">SA</strain>
    </source>
</reference>
<evidence type="ECO:0000313" key="2">
    <source>
        <dbReference type="EMBL" id="RHY82686.1"/>
    </source>
</evidence>